<dbReference type="PROSITE" id="PS51257">
    <property type="entry name" value="PROKAR_LIPOPROTEIN"/>
    <property type="match status" value="1"/>
</dbReference>
<evidence type="ECO:0000259" key="5">
    <source>
        <dbReference type="Pfam" id="PF00496"/>
    </source>
</evidence>
<dbReference type="InterPro" id="IPR000914">
    <property type="entry name" value="SBP_5_dom"/>
</dbReference>
<feature type="signal peptide" evidence="4">
    <location>
        <begin position="1"/>
        <end position="25"/>
    </location>
</feature>
<dbReference type="Proteomes" id="UP001205748">
    <property type="component" value="Unassembled WGS sequence"/>
</dbReference>
<dbReference type="RefSeq" id="WP_257532641.1">
    <property type="nucleotide sequence ID" value="NZ_JANKAS010000015.1"/>
</dbReference>
<feature type="chain" id="PRO_5042262080" evidence="4">
    <location>
        <begin position="26"/>
        <end position="539"/>
    </location>
</feature>
<evidence type="ECO:0000313" key="7">
    <source>
        <dbReference type="Proteomes" id="UP001205748"/>
    </source>
</evidence>
<keyword evidence="7" id="KW-1185">Reference proteome</keyword>
<sequence length="539" mass="62872">MKKGRKQIVILVIIALALMITSCTSQDIDQPTQEPTEKQVTPVKGGAISLSILSPDHLNPLLDLPEDTYHLMKLIVEPLFSLDETYKIKGMLAEKWNIENQGEKVTINLRKDAYWHDGEPFTAQDVKFTLDALRHKNTLSPYKSYIENISGYHVIDNHTIEISFANGYIGNLEALIFPIMPAHKYNKLEEVMSAHKWSPIGTGPYQLQSIQQNKVISLQSNEKYWGKIPYIDNITAKIMNKRQDLIKSFEAKDVDLFRAINRDWNRYGEDEQLSIYPYDTQKYNFLALNLENELFKNHQVRKALQLAINRPKMLEEIHYRQGEVVDIPLSPTSWLYDKEQKVHPYQPEEAKEILKQMGWVDTNNNGLVNKEIENKKYEFTFELITNGDNENRKQEAEIIKENLKKVDIGVDIKYLPQEEIIKRIQSKKFQAILTGWNLSFNPDLSFAFHSKEIEEGDNFISYSNAEMDKLFIEALRTNEEEKSKEIYSNIQRKLSQQLPYISLYMEKSALITNNRIKGPISPTDYNIFNNIEQWYVEYK</sequence>
<feature type="domain" description="Solute-binding protein family 5" evidence="5">
    <location>
        <begin position="87"/>
        <end position="446"/>
    </location>
</feature>
<dbReference type="PIRSF" id="PIRSF002741">
    <property type="entry name" value="MppA"/>
    <property type="match status" value="1"/>
</dbReference>
<dbReference type="InterPro" id="IPR039424">
    <property type="entry name" value="SBP_5"/>
</dbReference>
<protein>
    <submittedName>
        <fullName evidence="6">ABC transporter substrate-binding protein</fullName>
    </submittedName>
</protein>
<keyword evidence="2" id="KW-0813">Transport</keyword>
<evidence type="ECO:0000256" key="2">
    <source>
        <dbReference type="ARBA" id="ARBA00022448"/>
    </source>
</evidence>
<dbReference type="InterPro" id="IPR030678">
    <property type="entry name" value="Peptide/Ni-bd"/>
</dbReference>
<dbReference type="Gene3D" id="3.90.76.10">
    <property type="entry name" value="Dipeptide-binding Protein, Domain 1"/>
    <property type="match status" value="1"/>
</dbReference>
<proteinExistence type="inferred from homology"/>
<dbReference type="EMBL" id="JANKAS010000015">
    <property type="protein sequence ID" value="MCR1899875.1"/>
    <property type="molecule type" value="Genomic_DNA"/>
</dbReference>
<comment type="caution">
    <text evidence="6">The sequence shown here is derived from an EMBL/GenBank/DDBJ whole genome shotgun (WGS) entry which is preliminary data.</text>
</comment>
<reference evidence="6" key="1">
    <citation type="submission" date="2022-07" db="EMBL/GenBank/DDBJ databases">
        <title>Enhanced cultured diversity of the mouse gut microbiota enables custom-made synthetic communities.</title>
        <authorList>
            <person name="Afrizal A."/>
        </authorList>
    </citation>
    <scope>NUCLEOTIDE SEQUENCE</scope>
    <source>
        <strain evidence="6">DSM 28593</strain>
    </source>
</reference>
<dbReference type="Gene3D" id="3.10.105.10">
    <property type="entry name" value="Dipeptide-binding Protein, Domain 3"/>
    <property type="match status" value="1"/>
</dbReference>
<comment type="similarity">
    <text evidence="1">Belongs to the bacterial solute-binding protein 5 family.</text>
</comment>
<dbReference type="PANTHER" id="PTHR30290">
    <property type="entry name" value="PERIPLASMIC BINDING COMPONENT OF ABC TRANSPORTER"/>
    <property type="match status" value="1"/>
</dbReference>
<dbReference type="Gene3D" id="3.40.190.10">
    <property type="entry name" value="Periplasmic binding protein-like II"/>
    <property type="match status" value="1"/>
</dbReference>
<dbReference type="Pfam" id="PF00496">
    <property type="entry name" value="SBP_bac_5"/>
    <property type="match status" value="1"/>
</dbReference>
<dbReference type="GO" id="GO:1904680">
    <property type="term" value="F:peptide transmembrane transporter activity"/>
    <property type="evidence" value="ECO:0007669"/>
    <property type="project" value="TreeGrafter"/>
</dbReference>
<gene>
    <name evidence="6" type="ORF">NSA47_12920</name>
</gene>
<evidence type="ECO:0000256" key="4">
    <source>
        <dbReference type="SAM" id="SignalP"/>
    </source>
</evidence>
<evidence type="ECO:0000256" key="1">
    <source>
        <dbReference type="ARBA" id="ARBA00005695"/>
    </source>
</evidence>
<evidence type="ECO:0000313" key="6">
    <source>
        <dbReference type="EMBL" id="MCR1899875.1"/>
    </source>
</evidence>
<dbReference type="PANTHER" id="PTHR30290:SF9">
    <property type="entry name" value="OLIGOPEPTIDE-BINDING PROTEIN APPA"/>
    <property type="match status" value="1"/>
</dbReference>
<organism evidence="6 7">
    <name type="scientific">Irregularibacter muris</name>
    <dbReference type="NCBI Taxonomy" id="1796619"/>
    <lineage>
        <taxon>Bacteria</taxon>
        <taxon>Bacillati</taxon>
        <taxon>Bacillota</taxon>
        <taxon>Clostridia</taxon>
        <taxon>Eubacteriales</taxon>
        <taxon>Eubacteriaceae</taxon>
        <taxon>Irregularibacter</taxon>
    </lineage>
</organism>
<keyword evidence="3 4" id="KW-0732">Signal</keyword>
<dbReference type="AlphaFoldDB" id="A0AAE3HFW0"/>
<name>A0AAE3HFW0_9FIRM</name>
<evidence type="ECO:0000256" key="3">
    <source>
        <dbReference type="ARBA" id="ARBA00022729"/>
    </source>
</evidence>
<accession>A0AAE3HFW0</accession>
<dbReference type="GO" id="GO:0042597">
    <property type="term" value="C:periplasmic space"/>
    <property type="evidence" value="ECO:0007669"/>
    <property type="project" value="UniProtKB-ARBA"/>
</dbReference>
<dbReference type="GO" id="GO:0043190">
    <property type="term" value="C:ATP-binding cassette (ABC) transporter complex"/>
    <property type="evidence" value="ECO:0007669"/>
    <property type="project" value="InterPro"/>
</dbReference>
<dbReference type="SUPFAM" id="SSF53850">
    <property type="entry name" value="Periplasmic binding protein-like II"/>
    <property type="match status" value="1"/>
</dbReference>
<dbReference type="GO" id="GO:0015833">
    <property type="term" value="P:peptide transport"/>
    <property type="evidence" value="ECO:0007669"/>
    <property type="project" value="TreeGrafter"/>
</dbReference>